<gene>
    <name evidence="3" type="ORF">M406DRAFT_270299</name>
</gene>
<proteinExistence type="predicted"/>
<dbReference type="OrthoDB" id="5094105at2759"/>
<evidence type="ECO:0000313" key="3">
    <source>
        <dbReference type="EMBL" id="KAF3759851.1"/>
    </source>
</evidence>
<dbReference type="Proteomes" id="UP000803844">
    <property type="component" value="Unassembled WGS sequence"/>
</dbReference>
<organism evidence="3 4">
    <name type="scientific">Cryphonectria parasitica (strain ATCC 38755 / EP155)</name>
    <dbReference type="NCBI Taxonomy" id="660469"/>
    <lineage>
        <taxon>Eukaryota</taxon>
        <taxon>Fungi</taxon>
        <taxon>Dikarya</taxon>
        <taxon>Ascomycota</taxon>
        <taxon>Pezizomycotina</taxon>
        <taxon>Sordariomycetes</taxon>
        <taxon>Sordariomycetidae</taxon>
        <taxon>Diaporthales</taxon>
        <taxon>Cryphonectriaceae</taxon>
        <taxon>Cryphonectria-Endothia species complex</taxon>
        <taxon>Cryphonectria</taxon>
    </lineage>
</organism>
<dbReference type="RefSeq" id="XP_040770830.1">
    <property type="nucleotide sequence ID" value="XM_040918076.1"/>
</dbReference>
<evidence type="ECO:0000256" key="1">
    <source>
        <dbReference type="ARBA" id="ARBA00004173"/>
    </source>
</evidence>
<dbReference type="InterPro" id="IPR043128">
    <property type="entry name" value="Rev_trsase/Diguanyl_cyclase"/>
</dbReference>
<dbReference type="GeneID" id="63835205"/>
<evidence type="ECO:0000313" key="4">
    <source>
        <dbReference type="Proteomes" id="UP000803844"/>
    </source>
</evidence>
<evidence type="ECO:0000256" key="2">
    <source>
        <dbReference type="ARBA" id="ARBA00023128"/>
    </source>
</evidence>
<comment type="caution">
    <text evidence="3">The sequence shown here is derived from an EMBL/GenBank/DDBJ whole genome shotgun (WGS) entry which is preliminary data.</text>
</comment>
<sequence>ILKEYKEYMEIILQMLQDAKLLIELAKSYFYIQKVNYLRFIIKSEYIKL</sequence>
<comment type="subcellular location">
    <subcellularLocation>
        <location evidence="1">Mitochondrion</location>
    </subcellularLocation>
</comment>
<name>A0A9P4XSB1_CRYP1</name>
<protein>
    <submittedName>
        <fullName evidence="3">Uncharacterized protein</fullName>
    </submittedName>
</protein>
<dbReference type="GO" id="GO:0005739">
    <property type="term" value="C:mitochondrion"/>
    <property type="evidence" value="ECO:0007669"/>
    <property type="project" value="UniProtKB-SubCell"/>
</dbReference>
<accession>A0A9P4XSB1</accession>
<dbReference type="EMBL" id="MU032359">
    <property type="protein sequence ID" value="KAF3759851.1"/>
    <property type="molecule type" value="Genomic_DNA"/>
</dbReference>
<dbReference type="AlphaFoldDB" id="A0A9P4XSB1"/>
<feature type="non-terminal residue" evidence="3">
    <location>
        <position position="1"/>
    </location>
</feature>
<dbReference type="InterPro" id="IPR043502">
    <property type="entry name" value="DNA/RNA_pol_sf"/>
</dbReference>
<keyword evidence="4" id="KW-1185">Reference proteome</keyword>
<reference evidence="3" key="1">
    <citation type="journal article" date="2020" name="Phytopathology">
        <title>Genome sequence of the chestnut blight fungus Cryphonectria parasitica EP155: A fundamental resource for an archetypical invasive plant pathogen.</title>
        <authorList>
            <person name="Crouch J.A."/>
            <person name="Dawe A."/>
            <person name="Aerts A."/>
            <person name="Barry K."/>
            <person name="Churchill A.C.L."/>
            <person name="Grimwood J."/>
            <person name="Hillman B."/>
            <person name="Milgroom M.G."/>
            <person name="Pangilinan J."/>
            <person name="Smith M."/>
            <person name="Salamov A."/>
            <person name="Schmutz J."/>
            <person name="Yadav J."/>
            <person name="Grigoriev I.V."/>
            <person name="Nuss D."/>
        </authorList>
    </citation>
    <scope>NUCLEOTIDE SEQUENCE</scope>
    <source>
        <strain evidence="3">EP155</strain>
    </source>
</reference>
<dbReference type="Gene3D" id="3.30.70.270">
    <property type="match status" value="1"/>
</dbReference>
<keyword evidence="2" id="KW-0496">Mitochondrion</keyword>
<dbReference type="SUPFAM" id="SSF56672">
    <property type="entry name" value="DNA/RNA polymerases"/>
    <property type="match status" value="1"/>
</dbReference>